<sequence>MRALSVVSQRAKIIEVADAKISRPDQVLVSVYYSAMNRADLNAFKQVDGHQPILGIEFSGEILAVGDDVKNFKIGDRVMGHSPNALADLLVINADLLFALPETMTFKEAAALPVALQTMTEAICMSGSFQKGQSILFQGASSSTGIVGMQIAKLFGAKTVIGTSRSIEKGRQLKKFAADVFVNSSDGDWVDQVLAASVGGVDLVIDFLSGPTVNGNMQATKPGGTIVNVGRIAGNVGTFDFDLHNMRRIHYVGSSFRLRSEAETVAIVLQMKQKLAAALAEKKITMPIAAVYALDDAQKAVDDLKQNRNFGKVVIAVK</sequence>
<dbReference type="SUPFAM" id="SSF51735">
    <property type="entry name" value="NAD(P)-binding Rossmann-fold domains"/>
    <property type="match status" value="1"/>
</dbReference>
<protein>
    <submittedName>
        <fullName evidence="4">Quinone oxidoreductase</fullName>
    </submittedName>
    <submittedName>
        <fullName evidence="5">Zinc-binding dehydrogenase</fullName>
    </submittedName>
</protein>
<dbReference type="EMBL" id="SDWY01000003">
    <property type="protein sequence ID" value="MDN6900428.1"/>
    <property type="molecule type" value="Genomic_DNA"/>
</dbReference>
<evidence type="ECO:0000259" key="3">
    <source>
        <dbReference type="SMART" id="SM00829"/>
    </source>
</evidence>
<gene>
    <name evidence="5" type="ORF">DLJ48_02945</name>
    <name evidence="4" type="ORF">EVC35_05340</name>
</gene>
<dbReference type="Proteomes" id="UP000286907">
    <property type="component" value="Chromosome"/>
</dbReference>
<dbReference type="PANTHER" id="PTHR48106:SF18">
    <property type="entry name" value="QUINONE OXIDOREDUCTASE PIG3"/>
    <property type="match status" value="1"/>
</dbReference>
<dbReference type="InterPro" id="IPR013149">
    <property type="entry name" value="ADH-like_C"/>
</dbReference>
<dbReference type="GO" id="GO:0070402">
    <property type="term" value="F:NADPH binding"/>
    <property type="evidence" value="ECO:0007669"/>
    <property type="project" value="TreeGrafter"/>
</dbReference>
<evidence type="ECO:0000313" key="4">
    <source>
        <dbReference type="EMBL" id="MDN6900428.1"/>
    </source>
</evidence>
<dbReference type="EMBL" id="CP029684">
    <property type="protein sequence ID" value="QAS69552.1"/>
    <property type="molecule type" value="Genomic_DNA"/>
</dbReference>
<evidence type="ECO:0000256" key="2">
    <source>
        <dbReference type="ARBA" id="ARBA00023002"/>
    </source>
</evidence>
<name>A0AAJ1VMC9_9LACO</name>
<dbReference type="RefSeq" id="WP_128685760.1">
    <property type="nucleotide sequence ID" value="NZ_CP029684.2"/>
</dbReference>
<dbReference type="Pfam" id="PF08240">
    <property type="entry name" value="ADH_N"/>
    <property type="match status" value="1"/>
</dbReference>
<dbReference type="InterPro" id="IPR013154">
    <property type="entry name" value="ADH-like_N"/>
</dbReference>
<dbReference type="PANTHER" id="PTHR48106">
    <property type="entry name" value="QUINONE OXIDOREDUCTASE PIG3-RELATED"/>
    <property type="match status" value="1"/>
</dbReference>
<proteinExistence type="predicted"/>
<dbReference type="Pfam" id="PF00107">
    <property type="entry name" value="ADH_zinc_N"/>
    <property type="match status" value="1"/>
</dbReference>
<dbReference type="InterPro" id="IPR036291">
    <property type="entry name" value="NAD(P)-bd_dom_sf"/>
</dbReference>
<dbReference type="Gene3D" id="3.40.50.720">
    <property type="entry name" value="NAD(P)-binding Rossmann-like Domain"/>
    <property type="match status" value="1"/>
</dbReference>
<feature type="domain" description="Enoyl reductase (ER)" evidence="3">
    <location>
        <begin position="8"/>
        <end position="315"/>
    </location>
</feature>
<dbReference type="Proteomes" id="UP001167919">
    <property type="component" value="Unassembled WGS sequence"/>
</dbReference>
<evidence type="ECO:0000313" key="6">
    <source>
        <dbReference type="Proteomes" id="UP000286907"/>
    </source>
</evidence>
<keyword evidence="2" id="KW-0560">Oxidoreductase</keyword>
<evidence type="ECO:0000256" key="1">
    <source>
        <dbReference type="ARBA" id="ARBA00022857"/>
    </source>
</evidence>
<accession>A0AAJ1VMC9</accession>
<reference evidence="5 6" key="1">
    <citation type="journal article" date="2019" name="Syst. Appl. Microbiol.">
        <title>Oenococcus sicerae sp. nov., isolated from French cider.</title>
        <authorList>
            <person name="Cousin F.J."/>
            <person name="Le Guellec R."/>
            <person name="Chagnot C."/>
            <person name="Goux D."/>
            <person name="Dalmasso M."/>
            <person name="Laplace J.M."/>
            <person name="Cretenet M."/>
        </authorList>
    </citation>
    <scope>NUCLEOTIDE SEQUENCE [LARGE SCALE GENOMIC DNA]</scope>
    <source>
        <strain evidence="5 6">UCMA 15228</strain>
    </source>
</reference>
<evidence type="ECO:0000313" key="7">
    <source>
        <dbReference type="Proteomes" id="UP001167919"/>
    </source>
</evidence>
<dbReference type="Gene3D" id="3.90.180.10">
    <property type="entry name" value="Medium-chain alcohol dehydrogenases, catalytic domain"/>
    <property type="match status" value="1"/>
</dbReference>
<reference evidence="4" key="2">
    <citation type="submission" date="2019-01" db="EMBL/GenBank/DDBJ databases">
        <title>Oenococcus sicerae UCMA17102.</title>
        <authorList>
            <person name="Cousin F.J."/>
            <person name="Le Guellec R."/>
            <person name="Cretenet M."/>
        </authorList>
    </citation>
    <scope>NUCLEOTIDE SEQUENCE</scope>
    <source>
        <strain evidence="4">UCMA17102</strain>
    </source>
</reference>
<organism evidence="4 7">
    <name type="scientific">Oenococcus sicerae</name>
    <dbReference type="NCBI Taxonomy" id="2203724"/>
    <lineage>
        <taxon>Bacteria</taxon>
        <taxon>Bacillati</taxon>
        <taxon>Bacillota</taxon>
        <taxon>Bacilli</taxon>
        <taxon>Lactobacillales</taxon>
        <taxon>Lactobacillaceae</taxon>
        <taxon>Oenococcus</taxon>
    </lineage>
</organism>
<keyword evidence="1" id="KW-0521">NADP</keyword>
<dbReference type="SMART" id="SM00829">
    <property type="entry name" value="PKS_ER"/>
    <property type="match status" value="1"/>
</dbReference>
<dbReference type="InterPro" id="IPR020843">
    <property type="entry name" value="ER"/>
</dbReference>
<dbReference type="InterPro" id="IPR011032">
    <property type="entry name" value="GroES-like_sf"/>
</dbReference>
<evidence type="ECO:0000313" key="5">
    <source>
        <dbReference type="EMBL" id="QAS69552.1"/>
    </source>
</evidence>
<dbReference type="AlphaFoldDB" id="A0AAJ1VMC9"/>
<dbReference type="GO" id="GO:0016651">
    <property type="term" value="F:oxidoreductase activity, acting on NAD(P)H"/>
    <property type="evidence" value="ECO:0007669"/>
    <property type="project" value="TreeGrafter"/>
</dbReference>
<keyword evidence="6" id="KW-1185">Reference proteome</keyword>
<reference evidence="5" key="3">
    <citation type="submission" date="2020-01" db="EMBL/GenBank/DDBJ databases">
        <authorList>
            <person name="Cousin F.J."/>
            <person name="Le Guellec R."/>
            <person name="Cretenet M."/>
        </authorList>
    </citation>
    <scope>NUCLEOTIDE SEQUENCE</scope>
    <source>
        <strain evidence="5">UCMA 15228</strain>
    </source>
</reference>
<dbReference type="SUPFAM" id="SSF50129">
    <property type="entry name" value="GroES-like"/>
    <property type="match status" value="1"/>
</dbReference>